<dbReference type="GeneID" id="95514913"/>
<dbReference type="InterPro" id="IPR000794">
    <property type="entry name" value="Beta-ketoacyl_synthase"/>
</dbReference>
<comment type="similarity">
    <text evidence="1 3">Belongs to the thiolase-like superfamily. Beta-ketoacyl-ACP synthases family.</text>
</comment>
<dbReference type="InterPro" id="IPR014031">
    <property type="entry name" value="Ketoacyl_synth_C"/>
</dbReference>
<dbReference type="InterPro" id="IPR016039">
    <property type="entry name" value="Thiolase-like"/>
</dbReference>
<sequence length="420" mass="43673">MTAGRRAGDRRVVVTGMGVVSGLGTGTAEFARSLRAGRSGIGPLEEFGRAGFAHWNVGEVGRFEAADWFRAEDPREYGRAAQFAVAATRLAVQEAGLDEEELRHRRVLVSVGTTDGGTKEVDQLAERRHRGGEVRPDPDIARRTPAERLSDAVVNELRLEDVESVTVPTACAAGNYAVGQGLDALRDGEADVALCGGTDALSRKTFAGFYRLGAMSPDVCRPFDADRKGMIVAEGAGMLVLEPLGAALARGARILAEVLGYGLSCDAHHPTAPDRDGVVRAVRAAHRDAGVSGADVDYVSAHGTGTKANDIVETAALREVFGADLPPVSALKSMLGHTLGAASALGTIACVLAMTEGFLPPTINHRTLDPECDVDCVPNVAVAARPRVTQNNGMAFGGNNAVLVLGRYDGPGAAGAGEGS</sequence>
<keyword evidence="2 3" id="KW-0808">Transferase</keyword>
<dbReference type="AlphaFoldDB" id="A0A1H5DKD9"/>
<dbReference type="CDD" id="cd00834">
    <property type="entry name" value="KAS_I_II"/>
    <property type="match status" value="1"/>
</dbReference>
<evidence type="ECO:0000256" key="3">
    <source>
        <dbReference type="RuleBase" id="RU003694"/>
    </source>
</evidence>
<dbReference type="SUPFAM" id="SSF53901">
    <property type="entry name" value="Thiolase-like"/>
    <property type="match status" value="2"/>
</dbReference>
<evidence type="ECO:0000256" key="2">
    <source>
        <dbReference type="ARBA" id="ARBA00022679"/>
    </source>
</evidence>
<dbReference type="InterPro" id="IPR014030">
    <property type="entry name" value="Ketoacyl_synth_N"/>
</dbReference>
<feature type="domain" description="Ketosynthase family 3 (KS3)" evidence="4">
    <location>
        <begin position="9"/>
        <end position="407"/>
    </location>
</feature>
<dbReference type="InterPro" id="IPR020841">
    <property type="entry name" value="PKS_Beta-ketoAc_synthase_dom"/>
</dbReference>
<dbReference type="Pfam" id="PF02801">
    <property type="entry name" value="Ketoacyl-synt_C"/>
    <property type="match status" value="1"/>
</dbReference>
<evidence type="ECO:0000313" key="6">
    <source>
        <dbReference type="Proteomes" id="UP000182375"/>
    </source>
</evidence>
<evidence type="ECO:0000259" key="4">
    <source>
        <dbReference type="PROSITE" id="PS52004"/>
    </source>
</evidence>
<organism evidence="5 6">
    <name type="scientific">Streptomyces misionensis</name>
    <dbReference type="NCBI Taxonomy" id="67331"/>
    <lineage>
        <taxon>Bacteria</taxon>
        <taxon>Bacillati</taxon>
        <taxon>Actinomycetota</taxon>
        <taxon>Actinomycetes</taxon>
        <taxon>Kitasatosporales</taxon>
        <taxon>Streptomycetaceae</taxon>
        <taxon>Streptomyces</taxon>
    </lineage>
</organism>
<dbReference type="SMART" id="SM00825">
    <property type="entry name" value="PKS_KS"/>
    <property type="match status" value="1"/>
</dbReference>
<gene>
    <name evidence="5" type="ORF">SAMN04490357_5851</name>
</gene>
<dbReference type="Pfam" id="PF00109">
    <property type="entry name" value="ketoacyl-synt"/>
    <property type="match status" value="1"/>
</dbReference>
<dbReference type="STRING" id="67331.SAMN04490357_5851"/>
<dbReference type="GO" id="GO:0006633">
    <property type="term" value="P:fatty acid biosynthetic process"/>
    <property type="evidence" value="ECO:0007669"/>
    <property type="project" value="TreeGrafter"/>
</dbReference>
<evidence type="ECO:0000256" key="1">
    <source>
        <dbReference type="ARBA" id="ARBA00008467"/>
    </source>
</evidence>
<protein>
    <submittedName>
        <fullName evidence="5">3-oxoacyl-[acyl-carrier-protein] synthase II</fullName>
    </submittedName>
</protein>
<accession>A0A1H5DKD9</accession>
<name>A0A1H5DKD9_9ACTN</name>
<evidence type="ECO:0000313" key="5">
    <source>
        <dbReference type="EMBL" id="SED79268.1"/>
    </source>
</evidence>
<dbReference type="RefSeq" id="WP_071828563.1">
    <property type="nucleotide sequence ID" value="NZ_FNTD01000004.1"/>
</dbReference>
<dbReference type="EMBL" id="FNTD01000004">
    <property type="protein sequence ID" value="SED79268.1"/>
    <property type="molecule type" value="Genomic_DNA"/>
</dbReference>
<dbReference type="PROSITE" id="PS52004">
    <property type="entry name" value="KS3_2"/>
    <property type="match status" value="1"/>
</dbReference>
<reference evidence="5 6" key="1">
    <citation type="submission" date="2016-10" db="EMBL/GenBank/DDBJ databases">
        <authorList>
            <person name="de Groot N.N."/>
        </authorList>
    </citation>
    <scope>NUCLEOTIDE SEQUENCE [LARGE SCALE GENOMIC DNA]</scope>
    <source>
        <strain evidence="5 6">DSM 40306</strain>
    </source>
</reference>
<dbReference type="GO" id="GO:0004315">
    <property type="term" value="F:3-oxoacyl-[acyl-carrier-protein] synthase activity"/>
    <property type="evidence" value="ECO:0007669"/>
    <property type="project" value="TreeGrafter"/>
</dbReference>
<dbReference type="PANTHER" id="PTHR11712">
    <property type="entry name" value="POLYKETIDE SYNTHASE-RELATED"/>
    <property type="match status" value="1"/>
</dbReference>
<dbReference type="PANTHER" id="PTHR11712:SF336">
    <property type="entry name" value="3-OXOACYL-[ACYL-CARRIER-PROTEIN] SYNTHASE, MITOCHONDRIAL"/>
    <property type="match status" value="1"/>
</dbReference>
<dbReference type="Proteomes" id="UP000182375">
    <property type="component" value="Unassembled WGS sequence"/>
</dbReference>
<proteinExistence type="inferred from homology"/>
<dbReference type="Gene3D" id="3.40.47.10">
    <property type="match status" value="1"/>
</dbReference>